<dbReference type="Proteomes" id="UP000266841">
    <property type="component" value="Unassembled WGS sequence"/>
</dbReference>
<dbReference type="InterPro" id="IPR039448">
    <property type="entry name" value="Beta_helix"/>
</dbReference>
<dbReference type="Pfam" id="PF13229">
    <property type="entry name" value="Beta_helix"/>
    <property type="match status" value="1"/>
</dbReference>
<dbReference type="AlphaFoldDB" id="K0SAG0"/>
<organism evidence="6 7">
    <name type="scientific">Thalassiosira oceanica</name>
    <name type="common">Marine diatom</name>
    <dbReference type="NCBI Taxonomy" id="159749"/>
    <lineage>
        <taxon>Eukaryota</taxon>
        <taxon>Sar</taxon>
        <taxon>Stramenopiles</taxon>
        <taxon>Ochrophyta</taxon>
        <taxon>Bacillariophyta</taxon>
        <taxon>Coscinodiscophyceae</taxon>
        <taxon>Thalassiosirophycidae</taxon>
        <taxon>Thalassiosirales</taxon>
        <taxon>Thalassiosiraceae</taxon>
        <taxon>Thalassiosira</taxon>
    </lineage>
</organism>
<comment type="caution">
    <text evidence="6">The sequence shown here is derived from an EMBL/GenBank/DDBJ whole genome shotgun (WGS) entry which is preliminary data.</text>
</comment>
<dbReference type="InterPro" id="IPR051550">
    <property type="entry name" value="SCF-Subunits/Alg-Epimerases"/>
</dbReference>
<dbReference type="NCBIfam" id="TIGR03804">
    <property type="entry name" value="para_beta_helix"/>
    <property type="match status" value="1"/>
</dbReference>
<dbReference type="PANTHER" id="PTHR22990">
    <property type="entry name" value="F-BOX ONLY PROTEIN"/>
    <property type="match status" value="1"/>
</dbReference>
<evidence type="ECO:0000256" key="3">
    <source>
        <dbReference type="ARBA" id="ARBA00022786"/>
    </source>
</evidence>
<dbReference type="SMART" id="SM00710">
    <property type="entry name" value="PbH1"/>
    <property type="match status" value="11"/>
</dbReference>
<feature type="domain" description="Right handed beta helix" evidence="5">
    <location>
        <begin position="131"/>
        <end position="322"/>
    </location>
</feature>
<accession>K0SAG0</accession>
<feature type="region of interest" description="Disordered" evidence="4">
    <location>
        <begin position="398"/>
        <end position="417"/>
    </location>
</feature>
<keyword evidence="7" id="KW-1185">Reference proteome</keyword>
<dbReference type="EMBL" id="AGNL01019039">
    <property type="protein sequence ID" value="EJK62215.1"/>
    <property type="molecule type" value="Genomic_DNA"/>
</dbReference>
<feature type="compositionally biased region" description="Polar residues" evidence="4">
    <location>
        <begin position="400"/>
        <end position="417"/>
    </location>
</feature>
<evidence type="ECO:0000313" key="6">
    <source>
        <dbReference type="EMBL" id="EJK62215.1"/>
    </source>
</evidence>
<dbReference type="Gene3D" id="2.160.20.10">
    <property type="entry name" value="Single-stranded right-handed beta-helix, Pectin lyase-like"/>
    <property type="match status" value="2"/>
</dbReference>
<reference evidence="6 7" key="1">
    <citation type="journal article" date="2012" name="Genome Biol.">
        <title>Genome and low-iron response of an oceanic diatom adapted to chronic iron limitation.</title>
        <authorList>
            <person name="Lommer M."/>
            <person name="Specht M."/>
            <person name="Roy A.S."/>
            <person name="Kraemer L."/>
            <person name="Andreson R."/>
            <person name="Gutowska M.A."/>
            <person name="Wolf J."/>
            <person name="Bergner S.V."/>
            <person name="Schilhabel M.B."/>
            <person name="Klostermeier U.C."/>
            <person name="Beiko R.G."/>
            <person name="Rosenstiel P."/>
            <person name="Hippler M."/>
            <person name="Laroche J."/>
        </authorList>
    </citation>
    <scope>NUCLEOTIDE SEQUENCE [LARGE SCALE GENOMIC DNA]</scope>
    <source>
        <strain evidence="6 7">CCMP1005</strain>
    </source>
</reference>
<keyword evidence="3" id="KW-0833">Ubl conjugation pathway</keyword>
<protein>
    <recommendedName>
        <fullName evidence="5">Right handed beta helix domain-containing protein</fullName>
    </recommendedName>
</protein>
<evidence type="ECO:0000256" key="4">
    <source>
        <dbReference type="SAM" id="MobiDB-lite"/>
    </source>
</evidence>
<feature type="non-terminal residue" evidence="6">
    <location>
        <position position="417"/>
    </location>
</feature>
<evidence type="ECO:0000256" key="1">
    <source>
        <dbReference type="ARBA" id="ARBA00004906"/>
    </source>
</evidence>
<evidence type="ECO:0000313" key="7">
    <source>
        <dbReference type="Proteomes" id="UP000266841"/>
    </source>
</evidence>
<name>K0SAG0_THAOC</name>
<evidence type="ECO:0000259" key="5">
    <source>
        <dbReference type="Pfam" id="PF13229"/>
    </source>
</evidence>
<dbReference type="PANTHER" id="PTHR22990:SF15">
    <property type="entry name" value="F-BOX ONLY PROTEIN 10"/>
    <property type="match status" value="1"/>
</dbReference>
<proteinExistence type="predicted"/>
<dbReference type="InterPro" id="IPR006626">
    <property type="entry name" value="PbH1"/>
</dbReference>
<dbReference type="InterPro" id="IPR022441">
    <property type="entry name" value="Para_beta_helix_rpt-2"/>
</dbReference>
<comment type="pathway">
    <text evidence="1">Protein modification; protein ubiquitination.</text>
</comment>
<dbReference type="InterPro" id="IPR011050">
    <property type="entry name" value="Pectin_lyase_fold/virulence"/>
</dbReference>
<dbReference type="InterPro" id="IPR012334">
    <property type="entry name" value="Pectin_lyas_fold"/>
</dbReference>
<dbReference type="SUPFAM" id="SSF51126">
    <property type="entry name" value="Pectin lyase-like"/>
    <property type="match status" value="2"/>
</dbReference>
<keyword evidence="2" id="KW-0677">Repeat</keyword>
<evidence type="ECO:0000256" key="2">
    <source>
        <dbReference type="ARBA" id="ARBA00022737"/>
    </source>
</evidence>
<gene>
    <name evidence="6" type="ORF">THAOC_17181</name>
</gene>
<sequence>MLFLHNRVTQSELMGYGIHFLPDAGPRSLIDNNTIRDSANSCIELRSPDGFSINGNSIDGCGDTAVSLFGPTNVTVEDNTMVNSGMGVGVVDGTSLFVSNVQNGIGLMKLNGQSKLSSISGNTVQKCEESAIKLYGQSNITVKDNRLANSKYGIYSENAISLAVSDILDAGINVRFSTMSSISGNSIQSGGYAAIALGLLFGPANDVKDAADTKANLTSSSSNITVEDNTLVDGTWGIYSDSVTSLVVRNNTIIDNSDSGIVILSMSSADIRSNIVNNNGGAGIQMCESLLDSTIINNTVKGNNGGGMRIASSRATSIAGNSLDSNIGYGISLCHKVTEFGAFVGMSLCAEVEGGASNKLIENFVTASTNAAEIYIGEECVDTVLEGNVAADNEDDQLLIDNQSPTTSISSGNVPNF</sequence>